<dbReference type="EMBL" id="VOQF01000016">
    <property type="protein sequence ID" value="TXC85782.1"/>
    <property type="molecule type" value="Genomic_DNA"/>
</dbReference>
<dbReference type="Gene3D" id="3.50.90.10">
    <property type="entry name" value="YerB-like"/>
    <property type="match status" value="1"/>
</dbReference>
<dbReference type="InterPro" id="IPR021416">
    <property type="entry name" value="DUF3048_N"/>
</dbReference>
<dbReference type="Pfam" id="PF11258">
    <property type="entry name" value="DUF3048"/>
    <property type="match status" value="1"/>
</dbReference>
<evidence type="ECO:0000313" key="4">
    <source>
        <dbReference type="Proteomes" id="UP000321363"/>
    </source>
</evidence>
<protein>
    <submittedName>
        <fullName evidence="3">DUF3048 domain-containing protein</fullName>
    </submittedName>
</protein>
<dbReference type="Pfam" id="PF17479">
    <property type="entry name" value="DUF3048_C"/>
    <property type="match status" value="1"/>
</dbReference>
<feature type="domain" description="DUF3048" evidence="2">
    <location>
        <begin position="212"/>
        <end position="320"/>
    </location>
</feature>
<dbReference type="AlphaFoldDB" id="A0A5C6VJM1"/>
<accession>A0A5C6VJM1</accession>
<keyword evidence="4" id="KW-1185">Reference proteome</keyword>
<name>A0A5C6VJM1_9BACI</name>
<gene>
    <name evidence="3" type="ORF">FS935_19685</name>
</gene>
<dbReference type="OrthoDB" id="9779102at2"/>
<feature type="domain" description="DUF3048" evidence="1">
    <location>
        <begin position="41"/>
        <end position="182"/>
    </location>
</feature>
<organism evidence="3 4">
    <name type="scientific">Metabacillus litoralis</name>
    <dbReference type="NCBI Taxonomy" id="152268"/>
    <lineage>
        <taxon>Bacteria</taxon>
        <taxon>Bacillati</taxon>
        <taxon>Bacillota</taxon>
        <taxon>Bacilli</taxon>
        <taxon>Bacillales</taxon>
        <taxon>Bacillaceae</taxon>
        <taxon>Metabacillus</taxon>
    </lineage>
</organism>
<sequence length="336" mass="37764">MLIVSACSNDEEKTSTKEKEPIQVKEEPVAVEVEESVSFPLTGLEADEQELTQRPVAVMINNHPSARPQSGLYKADVVYEVLAEGNITRFLAVFQSEIPDIIGPVRSARDYYIDLSKGFNSLYVSHGWSPDAKEMLEAGEADYINGLFYDGTLFWRADHRKAPHNSYISKENILKGADKLGYEVTAEVEPFEFLSKEDVENVQGEALNKFVIKYDNSATWQATYEYNQAEQVYTRYSGDEQSIDLESGEPVTLANVFVVEMEHRIIDDYGRRGLNLTSGGNAILLQNGTKQEIQWENHDGRIVPVKDGEVVKLAPGRTWINIVPDLTKSFISQSQN</sequence>
<dbReference type="Proteomes" id="UP000321363">
    <property type="component" value="Unassembled WGS sequence"/>
</dbReference>
<evidence type="ECO:0000259" key="2">
    <source>
        <dbReference type="Pfam" id="PF17479"/>
    </source>
</evidence>
<dbReference type="InterPro" id="IPR035328">
    <property type="entry name" value="DUF3048_C"/>
</dbReference>
<reference evidence="3 4" key="1">
    <citation type="journal article" date="2005" name="Int. J. Syst. Evol. Microbiol.">
        <title>Bacillus litoralis sp. nov., isolated from a tidal flat of the Yellow Sea in Korea.</title>
        <authorList>
            <person name="Yoon J.H."/>
            <person name="Oh T.K."/>
        </authorList>
    </citation>
    <scope>NUCLEOTIDE SEQUENCE [LARGE SCALE GENOMIC DNA]</scope>
    <source>
        <strain evidence="3 4">SW-211</strain>
    </source>
</reference>
<evidence type="ECO:0000313" key="3">
    <source>
        <dbReference type="EMBL" id="TXC85782.1"/>
    </source>
</evidence>
<proteinExistence type="predicted"/>
<dbReference type="InterPro" id="IPR023158">
    <property type="entry name" value="YerB-like_sf"/>
</dbReference>
<comment type="caution">
    <text evidence="3">The sequence shown here is derived from an EMBL/GenBank/DDBJ whole genome shotgun (WGS) entry which is preliminary data.</text>
</comment>
<evidence type="ECO:0000259" key="1">
    <source>
        <dbReference type="Pfam" id="PF11258"/>
    </source>
</evidence>
<dbReference type="SUPFAM" id="SSF159774">
    <property type="entry name" value="YerB-like"/>
    <property type="match status" value="1"/>
</dbReference>